<comment type="caution">
    <text evidence="2">The sequence shown here is derived from an EMBL/GenBank/DDBJ whole genome shotgun (WGS) entry which is preliminary data.</text>
</comment>
<feature type="signal peptide" evidence="1">
    <location>
        <begin position="1"/>
        <end position="28"/>
    </location>
</feature>
<gene>
    <name evidence="2" type="ORF">BN381_60002</name>
</gene>
<accession>R4Z2Z1</accession>
<evidence type="ECO:0000256" key="1">
    <source>
        <dbReference type="SAM" id="SignalP"/>
    </source>
</evidence>
<proteinExistence type="predicted"/>
<dbReference type="HOGENOM" id="CLU_1607843_0_0_11"/>
<evidence type="ECO:0008006" key="4">
    <source>
        <dbReference type="Google" id="ProtNLM"/>
    </source>
</evidence>
<name>R4Z2Z1_9ACTN</name>
<evidence type="ECO:0000313" key="3">
    <source>
        <dbReference type="Proteomes" id="UP000018291"/>
    </source>
</evidence>
<dbReference type="Proteomes" id="UP000018291">
    <property type="component" value="Unassembled WGS sequence"/>
</dbReference>
<dbReference type="EMBL" id="CANL01000056">
    <property type="protein sequence ID" value="CCM65098.1"/>
    <property type="molecule type" value="Genomic_DNA"/>
</dbReference>
<evidence type="ECO:0000313" key="2">
    <source>
        <dbReference type="EMBL" id="CCM65098.1"/>
    </source>
</evidence>
<dbReference type="AlphaFoldDB" id="R4Z2Z1"/>
<protein>
    <recommendedName>
        <fullName evidence="4">DUF732 domain-containing protein</fullName>
    </recommendedName>
</protein>
<reference evidence="2 3" key="1">
    <citation type="journal article" date="2013" name="ISME J.">
        <title>Metabolic model for the filamentous 'Candidatus Microthrix parvicella' based on genomic and metagenomic analyses.</title>
        <authorList>
            <person name="Jon McIlroy S."/>
            <person name="Kristiansen R."/>
            <person name="Albertsen M."/>
            <person name="Michael Karst S."/>
            <person name="Rossetti S."/>
            <person name="Lund Nielsen J."/>
            <person name="Tandoi V."/>
            <person name="James Seviour R."/>
            <person name="Nielsen P.H."/>
        </authorList>
    </citation>
    <scope>NUCLEOTIDE SEQUENCE [LARGE SCALE GENOMIC DNA]</scope>
    <source>
        <strain evidence="2 3">RN1</strain>
    </source>
</reference>
<feature type="chain" id="PRO_5038564268" description="DUF732 domain-containing protein" evidence="1">
    <location>
        <begin position="29"/>
        <end position="165"/>
    </location>
</feature>
<dbReference type="PROSITE" id="PS51257">
    <property type="entry name" value="PROKAR_LIPOPROTEIN"/>
    <property type="match status" value="1"/>
</dbReference>
<sequence>MRRTKTMLIGGIAALTLAVAGCSGSVSKSDFTAEFTKAATSEDSPFTKEQATCMGDKIYDEVGEDKITELNDELAGSDEFPKELIAPVAKAGPECVPAGDLLKDELTASGITPEQADCIASGINDDKALNQQVWDAIAASAAGDQSKADDLQGAITDMATKCVGG</sequence>
<organism evidence="2 3">
    <name type="scientific">Candidatus Neomicrothrix parvicella RN1</name>
    <dbReference type="NCBI Taxonomy" id="1229780"/>
    <lineage>
        <taxon>Bacteria</taxon>
        <taxon>Bacillati</taxon>
        <taxon>Actinomycetota</taxon>
        <taxon>Acidimicrobiia</taxon>
        <taxon>Acidimicrobiales</taxon>
        <taxon>Microthrixaceae</taxon>
        <taxon>Candidatus Neomicrothrix</taxon>
    </lineage>
</organism>
<keyword evidence="1" id="KW-0732">Signal</keyword>
<keyword evidence="3" id="KW-1185">Reference proteome</keyword>